<dbReference type="AlphaFoldDB" id="A0AA41ZEN9"/>
<name>A0AA41ZEN9_9SPHN</name>
<proteinExistence type="predicted"/>
<dbReference type="RefSeq" id="WP_265268906.1">
    <property type="nucleotide sequence ID" value="NZ_JANFAV010000006.1"/>
</dbReference>
<gene>
    <name evidence="2" type="ORF">NEE01_10640</name>
</gene>
<accession>A0AA41ZEN9</accession>
<comment type="caution">
    <text evidence="2">The sequence shown here is derived from an EMBL/GenBank/DDBJ whole genome shotgun (WGS) entry which is preliminary data.</text>
</comment>
<evidence type="ECO:0000313" key="2">
    <source>
        <dbReference type="EMBL" id="MCW6535241.1"/>
    </source>
</evidence>
<dbReference type="InterPro" id="IPR013424">
    <property type="entry name" value="Ice-binding_C"/>
</dbReference>
<dbReference type="Pfam" id="PF07589">
    <property type="entry name" value="PEP-CTERM"/>
    <property type="match status" value="1"/>
</dbReference>
<dbReference type="NCBIfam" id="TIGR02595">
    <property type="entry name" value="PEP_CTERM"/>
    <property type="match status" value="1"/>
</dbReference>
<evidence type="ECO:0000259" key="1">
    <source>
        <dbReference type="Pfam" id="PF07589"/>
    </source>
</evidence>
<evidence type="ECO:0000313" key="3">
    <source>
        <dbReference type="Proteomes" id="UP001165565"/>
    </source>
</evidence>
<dbReference type="Proteomes" id="UP001165565">
    <property type="component" value="Unassembled WGS sequence"/>
</dbReference>
<feature type="domain" description="Ice-binding protein C-terminal" evidence="1">
    <location>
        <begin position="163"/>
        <end position="187"/>
    </location>
</feature>
<protein>
    <submittedName>
        <fullName evidence="2">PEPxxWA-CTERM sorting domain-containing protein</fullName>
    </submittedName>
</protein>
<dbReference type="NCBIfam" id="NF035944">
    <property type="entry name" value="PEPxxWA-CTERM"/>
    <property type="match status" value="1"/>
</dbReference>
<dbReference type="EMBL" id="JANFAV010000006">
    <property type="protein sequence ID" value="MCW6535241.1"/>
    <property type="molecule type" value="Genomic_DNA"/>
</dbReference>
<sequence length="194" mass="20329">MLTSASVTGPTGTVWNTTADSFYNLFIRHPTDQGYVNSNDNFSGISLGGLATDGDFQITGDGWPTGASAHYTNSDPYYNLTLVLTEAGKSLTLTGKYTPGTQEFVGLTGSGILNGVKYTLDSFDWTRGTTNLVGGYTYAGRIGQTGGSARDYQGTFSLSSGGVPEPATWGLMILGFGGVAGAMRRRRSTTLATA</sequence>
<reference evidence="2" key="1">
    <citation type="submission" date="2022-06" db="EMBL/GenBank/DDBJ databases">
        <title>Sphingomonas sp. nov. isolated from rhizosphere soil of tomato.</title>
        <authorList>
            <person name="Dong H."/>
            <person name="Gao R."/>
        </authorList>
    </citation>
    <scope>NUCLEOTIDE SEQUENCE</scope>
    <source>
        <strain evidence="2">MMSM24</strain>
    </source>
</reference>
<keyword evidence="3" id="KW-1185">Reference proteome</keyword>
<organism evidence="2 3">
    <name type="scientific">Sphingomonas lycopersici</name>
    <dbReference type="NCBI Taxonomy" id="2951807"/>
    <lineage>
        <taxon>Bacteria</taxon>
        <taxon>Pseudomonadati</taxon>
        <taxon>Pseudomonadota</taxon>
        <taxon>Alphaproteobacteria</taxon>
        <taxon>Sphingomonadales</taxon>
        <taxon>Sphingomonadaceae</taxon>
        <taxon>Sphingomonas</taxon>
    </lineage>
</organism>